<evidence type="ECO:0000256" key="14">
    <source>
        <dbReference type="ARBA" id="ARBA00023180"/>
    </source>
</evidence>
<evidence type="ECO:0000256" key="6">
    <source>
        <dbReference type="ARBA" id="ARBA00022512"/>
    </source>
</evidence>
<dbReference type="Proteomes" id="UP000252139">
    <property type="component" value="Unassembled WGS sequence"/>
</dbReference>
<dbReference type="SUPFAM" id="SSF88713">
    <property type="entry name" value="Glycoside hydrolase/deacetylase"/>
    <property type="match status" value="1"/>
</dbReference>
<evidence type="ECO:0000256" key="9">
    <source>
        <dbReference type="ARBA" id="ARBA00022723"/>
    </source>
</evidence>
<evidence type="ECO:0000256" key="10">
    <source>
        <dbReference type="ARBA" id="ARBA00022729"/>
    </source>
</evidence>
<reference evidence="25 26" key="1">
    <citation type="journal article" date="2018" name="G3 (Bethesda)">
        <title>Phylogenetic and Phylogenomic Definition of Rhizopus Species.</title>
        <authorList>
            <person name="Gryganskyi A.P."/>
            <person name="Golan J."/>
            <person name="Dolatabadi S."/>
            <person name="Mondo S."/>
            <person name="Robb S."/>
            <person name="Idnurm A."/>
            <person name="Muszewska A."/>
            <person name="Steczkiewicz K."/>
            <person name="Masonjones S."/>
            <person name="Liao H.L."/>
            <person name="Gajdeczka M.T."/>
            <person name="Anike F."/>
            <person name="Vuek A."/>
            <person name="Anishchenko I.M."/>
            <person name="Voigt K."/>
            <person name="de Hoog G.S."/>
            <person name="Smith M.E."/>
            <person name="Heitman J."/>
            <person name="Vilgalys R."/>
            <person name="Stajich J.E."/>
        </authorList>
    </citation>
    <scope>NUCLEOTIDE SEQUENCE [LARGE SCALE GENOMIC DNA]</scope>
    <source>
        <strain evidence="25 26">CBS 357.93</strain>
    </source>
</reference>
<keyword evidence="16" id="KW-0170">Cobalt</keyword>
<comment type="similarity">
    <text evidence="4">Belongs to the polysaccharide deacetylase family.</text>
</comment>
<feature type="region of interest" description="Disordered" evidence="22">
    <location>
        <begin position="369"/>
        <end position="399"/>
    </location>
</feature>
<keyword evidence="14" id="KW-0325">Glycoprotein</keyword>
<evidence type="ECO:0000256" key="4">
    <source>
        <dbReference type="ARBA" id="ARBA00010973"/>
    </source>
</evidence>
<evidence type="ECO:0000256" key="13">
    <source>
        <dbReference type="ARBA" id="ARBA00023136"/>
    </source>
</evidence>
<dbReference type="InterPro" id="IPR050248">
    <property type="entry name" value="Polysacc_deacetylase_ArnD"/>
</dbReference>
<feature type="signal peptide" evidence="23">
    <location>
        <begin position="1"/>
        <end position="21"/>
    </location>
</feature>
<dbReference type="STRING" id="86630.A0A367IZD4"/>
<evidence type="ECO:0000256" key="16">
    <source>
        <dbReference type="ARBA" id="ARBA00023285"/>
    </source>
</evidence>
<comment type="subcellular location">
    <subcellularLocation>
        <location evidence="3">Cell membrane</location>
        <topology evidence="3">Lipid-anchor</topology>
        <topology evidence="3">GPI-anchor</topology>
    </subcellularLocation>
    <subcellularLocation>
        <location evidence="2">Secreted</location>
        <location evidence="2">Cell wall</location>
    </subcellularLocation>
</comment>
<dbReference type="PANTHER" id="PTHR10587:SF98">
    <property type="entry name" value="CHITIN DEACETYLASE"/>
    <property type="match status" value="1"/>
</dbReference>
<evidence type="ECO:0000256" key="15">
    <source>
        <dbReference type="ARBA" id="ARBA00023277"/>
    </source>
</evidence>
<keyword evidence="6" id="KW-0134">Cell wall</keyword>
<comment type="caution">
    <text evidence="25">The sequence shown here is derived from an EMBL/GenBank/DDBJ whole genome shotgun (WGS) entry which is preliminary data.</text>
</comment>
<evidence type="ECO:0000256" key="20">
    <source>
        <dbReference type="ARBA" id="ARBA00024056"/>
    </source>
</evidence>
<keyword evidence="18" id="KW-0961">Cell wall biogenesis/degradation</keyword>
<keyword evidence="8" id="KW-0336">GPI-anchor</keyword>
<keyword evidence="26" id="KW-1185">Reference proteome</keyword>
<keyword evidence="10 23" id="KW-0732">Signal</keyword>
<evidence type="ECO:0000256" key="21">
    <source>
        <dbReference type="ARBA" id="ARBA00048494"/>
    </source>
</evidence>
<dbReference type="Pfam" id="PF01522">
    <property type="entry name" value="Polysacc_deac_1"/>
    <property type="match status" value="1"/>
</dbReference>
<evidence type="ECO:0000256" key="12">
    <source>
        <dbReference type="ARBA" id="ARBA00023024"/>
    </source>
</evidence>
<evidence type="ECO:0000313" key="26">
    <source>
        <dbReference type="Proteomes" id="UP000252139"/>
    </source>
</evidence>
<dbReference type="EMBL" id="PJQL01002790">
    <property type="protein sequence ID" value="RCH83055.1"/>
    <property type="molecule type" value="Genomic_DNA"/>
</dbReference>
<dbReference type="PROSITE" id="PS51677">
    <property type="entry name" value="NODB"/>
    <property type="match status" value="1"/>
</dbReference>
<protein>
    <recommendedName>
        <fullName evidence="20">chitin deacetylase</fullName>
        <ecNumber evidence="20">3.5.1.41</ecNumber>
    </recommendedName>
</protein>
<keyword evidence="19" id="KW-0624">Polysaccharide degradation</keyword>
<dbReference type="GO" id="GO:0006032">
    <property type="term" value="P:chitin catabolic process"/>
    <property type="evidence" value="ECO:0007669"/>
    <property type="project" value="UniProtKB-KW"/>
</dbReference>
<dbReference type="PANTHER" id="PTHR10587">
    <property type="entry name" value="GLYCOSYL TRANSFERASE-RELATED"/>
    <property type="match status" value="1"/>
</dbReference>
<accession>A0A367IZD4</accession>
<organism evidence="25 26">
    <name type="scientific">Rhizopus azygosporus</name>
    <name type="common">Rhizopus microsporus var. azygosporus</name>
    <dbReference type="NCBI Taxonomy" id="86630"/>
    <lineage>
        <taxon>Eukaryota</taxon>
        <taxon>Fungi</taxon>
        <taxon>Fungi incertae sedis</taxon>
        <taxon>Mucoromycota</taxon>
        <taxon>Mucoromycotina</taxon>
        <taxon>Mucoromycetes</taxon>
        <taxon>Mucorales</taxon>
        <taxon>Mucorineae</taxon>
        <taxon>Rhizopodaceae</taxon>
        <taxon>Rhizopus</taxon>
    </lineage>
</organism>
<dbReference type="EC" id="3.5.1.41" evidence="20"/>
<comment type="cofactor">
    <cofactor evidence="1">
        <name>Co(2+)</name>
        <dbReference type="ChEBI" id="CHEBI:48828"/>
    </cofactor>
</comment>
<keyword evidence="9" id="KW-0479">Metal-binding</keyword>
<dbReference type="OrthoDB" id="407355at2759"/>
<dbReference type="GO" id="GO:0004099">
    <property type="term" value="F:chitin deacetylase activity"/>
    <property type="evidence" value="ECO:0007669"/>
    <property type="project" value="UniProtKB-EC"/>
</dbReference>
<dbReference type="GO" id="GO:0071555">
    <property type="term" value="P:cell wall organization"/>
    <property type="evidence" value="ECO:0007669"/>
    <property type="project" value="UniProtKB-KW"/>
</dbReference>
<evidence type="ECO:0000313" key="25">
    <source>
        <dbReference type="EMBL" id="RCH83055.1"/>
    </source>
</evidence>
<name>A0A367IZD4_RHIAZ</name>
<gene>
    <name evidence="25" type="ORF">CU097_002843</name>
</gene>
<evidence type="ECO:0000256" key="2">
    <source>
        <dbReference type="ARBA" id="ARBA00004191"/>
    </source>
</evidence>
<evidence type="ECO:0000256" key="19">
    <source>
        <dbReference type="ARBA" id="ARBA00023326"/>
    </source>
</evidence>
<keyword evidence="11" id="KW-0378">Hydrolase</keyword>
<dbReference type="FunFam" id="3.20.20.370:FF:000004">
    <property type="entry name" value="Related to Chitin deacetylase"/>
    <property type="match status" value="1"/>
</dbReference>
<evidence type="ECO:0000256" key="23">
    <source>
        <dbReference type="SAM" id="SignalP"/>
    </source>
</evidence>
<evidence type="ECO:0000256" key="1">
    <source>
        <dbReference type="ARBA" id="ARBA00001941"/>
    </source>
</evidence>
<dbReference type="InterPro" id="IPR011330">
    <property type="entry name" value="Glyco_hydro/deAcase_b/a-brl"/>
</dbReference>
<evidence type="ECO:0000256" key="17">
    <source>
        <dbReference type="ARBA" id="ARBA00023288"/>
    </source>
</evidence>
<sequence length="427" mass="46746">MQLKSIAISVALAKLATIVSADASNYWQTFTSQVNPQNISIPSITQTTSVDPTAECQYYEPDSSLFVFNQSEWPTSWQTATSNGMSQSAEFQALYNSIDWTKAPSIQPRTMTASGGLDMSNYSSAEDPDCWWSASTCTKPKLADVNEDIVNCPEPETWGLTYDDGPNCSHNAFYNYLQDNKLKATMFYIGSNVVDWPYGAMRGLKDGHHIAAHTWSHNYTTTLTNEEVLAELYYTQKAIKLATGVTPRYWRPPYGDIDDRVRWIATQLNLTAVIWNLDTDDWAAGLTTTLEAVEQNYQNFITMGTNGTFANSGNIVLTHEINNNTMQLAVNYLPKIVSAYKQVLDVATCYNISYPYFENIQWTNTLNGTSASSSNSNSNSNNSGSSSGSTASSSTSPKIGSAAASSSGNSIVPSLGLAAVLMFTALF</sequence>
<keyword evidence="13" id="KW-0472">Membrane</keyword>
<keyword evidence="12" id="KW-0146">Chitin degradation</keyword>
<keyword evidence="7" id="KW-0964">Secreted</keyword>
<dbReference type="GO" id="GO:0046872">
    <property type="term" value="F:metal ion binding"/>
    <property type="evidence" value="ECO:0007669"/>
    <property type="project" value="UniProtKB-KW"/>
</dbReference>
<evidence type="ECO:0000256" key="22">
    <source>
        <dbReference type="SAM" id="MobiDB-lite"/>
    </source>
</evidence>
<comment type="catalytic activity">
    <reaction evidence="21">
        <text>[(1-&gt;4)-N-acetyl-beta-D-glucosaminyl](n) + n H2O = chitosan + n acetate</text>
        <dbReference type="Rhea" id="RHEA:10464"/>
        <dbReference type="Rhea" id="RHEA-COMP:9593"/>
        <dbReference type="Rhea" id="RHEA-COMP:9597"/>
        <dbReference type="ChEBI" id="CHEBI:15377"/>
        <dbReference type="ChEBI" id="CHEBI:17029"/>
        <dbReference type="ChEBI" id="CHEBI:30089"/>
        <dbReference type="ChEBI" id="CHEBI:57704"/>
        <dbReference type="EC" id="3.5.1.41"/>
    </reaction>
    <physiologicalReaction direction="left-to-right" evidence="21">
        <dbReference type="Rhea" id="RHEA:10465"/>
    </physiologicalReaction>
</comment>
<dbReference type="AlphaFoldDB" id="A0A367IZD4"/>
<proteinExistence type="inferred from homology"/>
<dbReference type="InterPro" id="IPR002509">
    <property type="entry name" value="NODB_dom"/>
</dbReference>
<keyword evidence="15" id="KW-0119">Carbohydrate metabolism</keyword>
<dbReference type="GO" id="GO:0098552">
    <property type="term" value="C:side of membrane"/>
    <property type="evidence" value="ECO:0007669"/>
    <property type="project" value="UniProtKB-KW"/>
</dbReference>
<evidence type="ECO:0000256" key="5">
    <source>
        <dbReference type="ARBA" id="ARBA00022475"/>
    </source>
</evidence>
<dbReference type="GO" id="GO:0000272">
    <property type="term" value="P:polysaccharide catabolic process"/>
    <property type="evidence" value="ECO:0007669"/>
    <property type="project" value="UniProtKB-KW"/>
</dbReference>
<keyword evidence="5" id="KW-1003">Cell membrane</keyword>
<evidence type="ECO:0000259" key="24">
    <source>
        <dbReference type="PROSITE" id="PS51677"/>
    </source>
</evidence>
<evidence type="ECO:0000256" key="7">
    <source>
        <dbReference type="ARBA" id="ARBA00022525"/>
    </source>
</evidence>
<feature type="domain" description="NodB homology" evidence="24">
    <location>
        <begin position="156"/>
        <end position="349"/>
    </location>
</feature>
<dbReference type="GO" id="GO:0009272">
    <property type="term" value="P:fungal-type cell wall biogenesis"/>
    <property type="evidence" value="ECO:0007669"/>
    <property type="project" value="UniProtKB-ARBA"/>
</dbReference>
<dbReference type="Gene3D" id="3.20.20.370">
    <property type="entry name" value="Glycoside hydrolase/deacetylase"/>
    <property type="match status" value="1"/>
</dbReference>
<keyword evidence="17" id="KW-0449">Lipoprotein</keyword>
<evidence type="ECO:0000256" key="11">
    <source>
        <dbReference type="ARBA" id="ARBA00022801"/>
    </source>
</evidence>
<feature type="chain" id="PRO_5016868513" description="chitin deacetylase" evidence="23">
    <location>
        <begin position="22"/>
        <end position="427"/>
    </location>
</feature>
<dbReference type="GO" id="GO:0005886">
    <property type="term" value="C:plasma membrane"/>
    <property type="evidence" value="ECO:0007669"/>
    <property type="project" value="UniProtKB-SubCell"/>
</dbReference>
<evidence type="ECO:0000256" key="8">
    <source>
        <dbReference type="ARBA" id="ARBA00022622"/>
    </source>
</evidence>
<dbReference type="CDD" id="cd10952">
    <property type="entry name" value="CE4_MrCDA_like"/>
    <property type="match status" value="1"/>
</dbReference>
<evidence type="ECO:0000256" key="18">
    <source>
        <dbReference type="ARBA" id="ARBA00023316"/>
    </source>
</evidence>
<evidence type="ECO:0000256" key="3">
    <source>
        <dbReference type="ARBA" id="ARBA00004609"/>
    </source>
</evidence>